<name>A0A3E0DMH0_9BACT</name>
<evidence type="ECO:0000259" key="2">
    <source>
        <dbReference type="Pfam" id="PF13699"/>
    </source>
</evidence>
<dbReference type="EMBL" id="QUNF01000016">
    <property type="protein sequence ID" value="REG84001.1"/>
    <property type="molecule type" value="Genomic_DNA"/>
</dbReference>
<evidence type="ECO:0000313" key="4">
    <source>
        <dbReference type="Proteomes" id="UP000256405"/>
    </source>
</evidence>
<feature type="compositionally biased region" description="Polar residues" evidence="1">
    <location>
        <begin position="10"/>
        <end position="26"/>
    </location>
</feature>
<dbReference type="Pfam" id="PF13699">
    <property type="entry name" value="eCIS_core"/>
    <property type="match status" value="1"/>
</dbReference>
<feature type="domain" description="eCIS core" evidence="2">
    <location>
        <begin position="128"/>
        <end position="204"/>
    </location>
</feature>
<keyword evidence="4" id="KW-1185">Reference proteome</keyword>
<protein>
    <submittedName>
        <fullName evidence="3">Uncharacterized protein DUF4157</fullName>
    </submittedName>
</protein>
<dbReference type="Proteomes" id="UP000256405">
    <property type="component" value="Unassembled WGS sequence"/>
</dbReference>
<sequence length="394" mass="43441">MPKLVFASSGDKTATSTTSDIRTSMSKDPLKTDESPSPFTIQTKLTVGSKDDPLEEEADNMANQVMRMPENSFIQRKCHECEKEDQVHRTRLTDSITPQIQAKGDGNFSVNEASASSIKATLGSGSRLDKHTNNFMSERFGHNFNDVKIHNDSRSAQLSNDLHAKAFTIGKDIYFNQNKYNPASENGKHLLAHELTHTIQQRNKAMRVQKLDLSLHTFSKGSCGERNVQWVFALSNAAPDDGYLVQHIRSLETMAACPSDISYTELAPKLEFWEAWKVKKGDKLDWTTVRDAWTDGSTRPGQPNTSGTQTSLGTIKFFTKAVTGDLGDYGVAPVGNPAWGPGKVPLSGDLTSTATQPSWFSGAATEGPSNRWASSWWNCCGEESKHFSKVESKP</sequence>
<dbReference type="InterPro" id="IPR025295">
    <property type="entry name" value="eCIS_core_dom"/>
</dbReference>
<accession>A0A3E0DMH0</accession>
<feature type="region of interest" description="Disordered" evidence="1">
    <location>
        <begin position="1"/>
        <end position="40"/>
    </location>
</feature>
<gene>
    <name evidence="3" type="ORF">C8N25_11656</name>
</gene>
<dbReference type="OrthoDB" id="4317910at2"/>
<organism evidence="3 4">
    <name type="scientific">Algoriphagus antarcticus</name>
    <dbReference type="NCBI Taxonomy" id="238540"/>
    <lineage>
        <taxon>Bacteria</taxon>
        <taxon>Pseudomonadati</taxon>
        <taxon>Bacteroidota</taxon>
        <taxon>Cytophagia</taxon>
        <taxon>Cytophagales</taxon>
        <taxon>Cyclobacteriaceae</taxon>
        <taxon>Algoriphagus</taxon>
    </lineage>
</organism>
<evidence type="ECO:0000256" key="1">
    <source>
        <dbReference type="SAM" id="MobiDB-lite"/>
    </source>
</evidence>
<proteinExistence type="predicted"/>
<reference evidence="3 4" key="1">
    <citation type="submission" date="2018-08" db="EMBL/GenBank/DDBJ databases">
        <title>Genomic Encyclopedia of Archaeal and Bacterial Type Strains, Phase II (KMG-II): from individual species to whole genera.</title>
        <authorList>
            <person name="Goeker M."/>
        </authorList>
    </citation>
    <scope>NUCLEOTIDE SEQUENCE [LARGE SCALE GENOMIC DNA]</scope>
    <source>
        <strain evidence="3 4">DSM 15986</strain>
    </source>
</reference>
<dbReference type="RefSeq" id="WP_086541698.1">
    <property type="nucleotide sequence ID" value="NZ_MSSW01000031.1"/>
</dbReference>
<comment type="caution">
    <text evidence="3">The sequence shown here is derived from an EMBL/GenBank/DDBJ whole genome shotgun (WGS) entry which is preliminary data.</text>
</comment>
<evidence type="ECO:0000313" key="3">
    <source>
        <dbReference type="EMBL" id="REG84001.1"/>
    </source>
</evidence>
<dbReference type="AlphaFoldDB" id="A0A3E0DMH0"/>